<dbReference type="InterPro" id="IPR035897">
    <property type="entry name" value="Toll_tir_struct_dom_sf"/>
</dbReference>
<evidence type="ECO:0000256" key="4">
    <source>
        <dbReference type="ARBA" id="ARBA00047304"/>
    </source>
</evidence>
<dbReference type="Proteomes" id="UP001157418">
    <property type="component" value="Unassembled WGS sequence"/>
</dbReference>
<dbReference type="AlphaFoldDB" id="A0AAU9NB99"/>
<accession>A0AAU9NB99</accession>
<proteinExistence type="predicted"/>
<sequence length="86" mass="9664">MEGRDQTGQMVLPVFYHVDPSHVRGQKRDFDTAFQQHDDKFRGEIDKVNKLRKALAAAAGLSGWHVSETGNGYQKITVGCRSSFHC</sequence>
<protein>
    <recommendedName>
        <fullName evidence="1">ADP-ribosyl cyclase/cyclic ADP-ribose hydrolase</fullName>
        <ecNumber evidence="1">3.2.2.6</ecNumber>
    </recommendedName>
</protein>
<comment type="caution">
    <text evidence="6">The sequence shown here is derived from an EMBL/GenBank/DDBJ whole genome shotgun (WGS) entry which is preliminary data.</text>
</comment>
<name>A0AAU9NB99_9ASTR</name>
<reference evidence="6 7" key="1">
    <citation type="submission" date="2022-01" db="EMBL/GenBank/DDBJ databases">
        <authorList>
            <person name="Xiong W."/>
            <person name="Schranz E."/>
        </authorList>
    </citation>
    <scope>NUCLEOTIDE SEQUENCE [LARGE SCALE GENOMIC DNA]</scope>
</reference>
<dbReference type="PANTHER" id="PTHR32009:SF39">
    <property type="entry name" value="TIR DOMAIN-CONTAINING PROTEIN"/>
    <property type="match status" value="1"/>
</dbReference>
<organism evidence="6 7">
    <name type="scientific">Lactuca virosa</name>
    <dbReference type="NCBI Taxonomy" id="75947"/>
    <lineage>
        <taxon>Eukaryota</taxon>
        <taxon>Viridiplantae</taxon>
        <taxon>Streptophyta</taxon>
        <taxon>Embryophyta</taxon>
        <taxon>Tracheophyta</taxon>
        <taxon>Spermatophyta</taxon>
        <taxon>Magnoliopsida</taxon>
        <taxon>eudicotyledons</taxon>
        <taxon>Gunneridae</taxon>
        <taxon>Pentapetalae</taxon>
        <taxon>asterids</taxon>
        <taxon>campanulids</taxon>
        <taxon>Asterales</taxon>
        <taxon>Asteraceae</taxon>
        <taxon>Cichorioideae</taxon>
        <taxon>Cichorieae</taxon>
        <taxon>Lactucinae</taxon>
        <taxon>Lactuca</taxon>
    </lineage>
</organism>
<evidence type="ECO:0000256" key="3">
    <source>
        <dbReference type="ARBA" id="ARBA00023027"/>
    </source>
</evidence>
<feature type="domain" description="TIR" evidence="5">
    <location>
        <begin position="3"/>
        <end position="69"/>
    </location>
</feature>
<evidence type="ECO:0000259" key="5">
    <source>
        <dbReference type="Pfam" id="PF01582"/>
    </source>
</evidence>
<evidence type="ECO:0000256" key="1">
    <source>
        <dbReference type="ARBA" id="ARBA00011982"/>
    </source>
</evidence>
<evidence type="ECO:0000313" key="6">
    <source>
        <dbReference type="EMBL" id="CAH1435556.1"/>
    </source>
</evidence>
<comment type="catalytic activity">
    <reaction evidence="4">
        <text>NAD(+) + H2O = ADP-D-ribose + nicotinamide + H(+)</text>
        <dbReference type="Rhea" id="RHEA:16301"/>
        <dbReference type="ChEBI" id="CHEBI:15377"/>
        <dbReference type="ChEBI" id="CHEBI:15378"/>
        <dbReference type="ChEBI" id="CHEBI:17154"/>
        <dbReference type="ChEBI" id="CHEBI:57540"/>
        <dbReference type="ChEBI" id="CHEBI:57967"/>
        <dbReference type="EC" id="3.2.2.6"/>
    </reaction>
    <physiologicalReaction direction="left-to-right" evidence="4">
        <dbReference type="Rhea" id="RHEA:16302"/>
    </physiologicalReaction>
</comment>
<dbReference type="InterPro" id="IPR000157">
    <property type="entry name" value="TIR_dom"/>
</dbReference>
<dbReference type="Gene3D" id="3.40.50.10140">
    <property type="entry name" value="Toll/interleukin-1 receptor homology (TIR) domain"/>
    <property type="match status" value="1"/>
</dbReference>
<gene>
    <name evidence="6" type="ORF">LVIROSA_LOCUS21989</name>
</gene>
<dbReference type="SUPFAM" id="SSF52200">
    <property type="entry name" value="Toll/Interleukin receptor TIR domain"/>
    <property type="match status" value="1"/>
</dbReference>
<evidence type="ECO:0000313" key="7">
    <source>
        <dbReference type="Proteomes" id="UP001157418"/>
    </source>
</evidence>
<keyword evidence="3" id="KW-0520">NAD</keyword>
<dbReference type="GO" id="GO:0061809">
    <property type="term" value="F:NAD+ nucleosidase activity, cyclic ADP-ribose generating"/>
    <property type="evidence" value="ECO:0007669"/>
    <property type="project" value="UniProtKB-EC"/>
</dbReference>
<dbReference type="PANTHER" id="PTHR32009">
    <property type="entry name" value="TMV RESISTANCE PROTEIN N-LIKE"/>
    <property type="match status" value="1"/>
</dbReference>
<dbReference type="Pfam" id="PF01582">
    <property type="entry name" value="TIR"/>
    <property type="match status" value="1"/>
</dbReference>
<dbReference type="GO" id="GO:0007165">
    <property type="term" value="P:signal transduction"/>
    <property type="evidence" value="ECO:0007669"/>
    <property type="project" value="InterPro"/>
</dbReference>
<evidence type="ECO:0000256" key="2">
    <source>
        <dbReference type="ARBA" id="ARBA00022801"/>
    </source>
</evidence>
<dbReference type="EMBL" id="CAKMRJ010004445">
    <property type="protein sequence ID" value="CAH1435556.1"/>
    <property type="molecule type" value="Genomic_DNA"/>
</dbReference>
<dbReference type="EC" id="3.2.2.6" evidence="1"/>
<keyword evidence="7" id="KW-1185">Reference proteome</keyword>
<keyword evidence="2" id="KW-0378">Hydrolase</keyword>